<evidence type="ECO:0000256" key="3">
    <source>
        <dbReference type="ARBA" id="ARBA00022516"/>
    </source>
</evidence>
<evidence type="ECO:0000256" key="10">
    <source>
        <dbReference type="HAMAP-Rule" id="MF_00019"/>
    </source>
</evidence>
<dbReference type="UniPathway" id="UPA00085"/>
<dbReference type="Pfam" id="PF02504">
    <property type="entry name" value="FA_synthesis"/>
    <property type="match status" value="1"/>
</dbReference>
<organism evidence="11 12">
    <name type="scientific">Ziziphus jujuba witches'-broom phytoplasma</name>
    <dbReference type="NCBI Taxonomy" id="135727"/>
    <lineage>
        <taxon>Bacteria</taxon>
        <taxon>Bacillati</taxon>
        <taxon>Mycoplasmatota</taxon>
        <taxon>Mollicutes</taxon>
        <taxon>Acholeplasmatales</taxon>
        <taxon>Acholeplasmataceae</taxon>
        <taxon>Candidatus Phytoplasma</taxon>
        <taxon>16SrV (Elm yellows group)</taxon>
    </lineage>
</organism>
<keyword evidence="4 10" id="KW-0808">Transferase</keyword>
<keyword evidence="6 10" id="KW-0594">Phospholipid biosynthesis</keyword>
<dbReference type="GO" id="GO:0008654">
    <property type="term" value="P:phospholipid biosynthetic process"/>
    <property type="evidence" value="ECO:0007669"/>
    <property type="project" value="UniProtKB-KW"/>
</dbReference>
<dbReference type="NCBIfam" id="TIGR00182">
    <property type="entry name" value="plsX"/>
    <property type="match status" value="1"/>
</dbReference>
<keyword evidence="2 10" id="KW-0963">Cytoplasm</keyword>
<dbReference type="Gene3D" id="3.40.718.10">
    <property type="entry name" value="Isopropylmalate Dehydrogenase"/>
    <property type="match status" value="1"/>
</dbReference>
<dbReference type="EMBL" id="CP025121">
    <property type="protein sequence ID" value="AYJ01036.1"/>
    <property type="molecule type" value="Genomic_DNA"/>
</dbReference>
<evidence type="ECO:0000313" key="12">
    <source>
        <dbReference type="Proteomes" id="UP000272462"/>
    </source>
</evidence>
<dbReference type="AlphaFoldDB" id="A0A660HMM5"/>
<keyword evidence="11" id="KW-0012">Acyltransferase</keyword>
<comment type="function">
    <text evidence="10">Catalyzes the reversible formation of acyl-phosphate (acyl-PO(4)) from acyl-[acyl-carrier-protein] (acyl-ACP). This enzyme utilizes acyl-ACP as fatty acyl donor, but not acyl-CoA.</text>
</comment>
<evidence type="ECO:0000256" key="7">
    <source>
        <dbReference type="ARBA" id="ARBA00023264"/>
    </source>
</evidence>
<evidence type="ECO:0000256" key="9">
    <source>
        <dbReference type="ARBA" id="ARBA00046608"/>
    </source>
</evidence>
<comment type="similarity">
    <text evidence="10">Belongs to the PlsX family.</text>
</comment>
<evidence type="ECO:0000256" key="2">
    <source>
        <dbReference type="ARBA" id="ARBA00022490"/>
    </source>
</evidence>
<keyword evidence="5 10" id="KW-0443">Lipid metabolism</keyword>
<evidence type="ECO:0000256" key="6">
    <source>
        <dbReference type="ARBA" id="ARBA00023209"/>
    </source>
</evidence>
<dbReference type="SUPFAM" id="SSF53659">
    <property type="entry name" value="Isocitrate/Isopropylmalate dehydrogenase-like"/>
    <property type="match status" value="1"/>
</dbReference>
<keyword evidence="12" id="KW-1185">Reference proteome</keyword>
<dbReference type="GO" id="GO:0005737">
    <property type="term" value="C:cytoplasm"/>
    <property type="evidence" value="ECO:0007669"/>
    <property type="project" value="UniProtKB-SubCell"/>
</dbReference>
<protein>
    <recommendedName>
        <fullName evidence="8 10">Phosphate acyltransferase</fullName>
        <ecNumber evidence="8 10">2.3.1.274</ecNumber>
    </recommendedName>
    <alternativeName>
        <fullName evidence="10">Acyl-ACP phosphotransacylase</fullName>
    </alternativeName>
    <alternativeName>
        <fullName evidence="10">Acyl-[acyl-carrier-protein]--phosphate acyltransferase</fullName>
    </alternativeName>
    <alternativeName>
        <fullName evidence="10">Phosphate-acyl-ACP acyltransferase</fullName>
    </alternativeName>
</protein>
<dbReference type="EC" id="2.3.1.274" evidence="8 10"/>
<evidence type="ECO:0000313" key="11">
    <source>
        <dbReference type="EMBL" id="AYJ01036.1"/>
    </source>
</evidence>
<dbReference type="PANTHER" id="PTHR30100">
    <property type="entry name" value="FATTY ACID/PHOSPHOLIPID SYNTHESIS PROTEIN PLSX"/>
    <property type="match status" value="1"/>
</dbReference>
<comment type="catalytic activity">
    <reaction evidence="1 10">
        <text>a fatty acyl-[ACP] + phosphate = an acyl phosphate + holo-[ACP]</text>
        <dbReference type="Rhea" id="RHEA:42292"/>
        <dbReference type="Rhea" id="RHEA-COMP:9685"/>
        <dbReference type="Rhea" id="RHEA-COMP:14125"/>
        <dbReference type="ChEBI" id="CHEBI:43474"/>
        <dbReference type="ChEBI" id="CHEBI:59918"/>
        <dbReference type="ChEBI" id="CHEBI:64479"/>
        <dbReference type="ChEBI" id="CHEBI:138651"/>
        <dbReference type="EC" id="2.3.1.274"/>
    </reaction>
</comment>
<dbReference type="OrthoDB" id="9806408at2"/>
<dbReference type="HAMAP" id="MF_00019">
    <property type="entry name" value="PlsX"/>
    <property type="match status" value="1"/>
</dbReference>
<dbReference type="InterPro" id="IPR012281">
    <property type="entry name" value="Phospholipid_synth_PlsX-like"/>
</dbReference>
<accession>A0A660HMM5</accession>
<comment type="pathway">
    <text evidence="10">Lipid metabolism; phospholipid metabolism.</text>
</comment>
<evidence type="ECO:0000256" key="1">
    <source>
        <dbReference type="ARBA" id="ARBA00001232"/>
    </source>
</evidence>
<dbReference type="PANTHER" id="PTHR30100:SF1">
    <property type="entry name" value="PHOSPHATE ACYLTRANSFERASE"/>
    <property type="match status" value="1"/>
</dbReference>
<dbReference type="RefSeq" id="WP_121463768.1">
    <property type="nucleotide sequence ID" value="NZ_CP025121.1"/>
</dbReference>
<keyword evidence="7 10" id="KW-1208">Phospholipid metabolism</keyword>
<reference evidence="11 12" key="1">
    <citation type="journal article" date="2018" name="BMC Genomics">
        <title>Comparative genome analysis of jujube witches'-broom Phytoplasma, an obligate pathogen that causes jujube witches'-broom disease.</title>
        <authorList>
            <person name="Wang J."/>
            <person name="Song L."/>
            <person name="Jiao Q."/>
            <person name="Yang S."/>
            <person name="Gao R."/>
            <person name="Lu X."/>
            <person name="Zhou G."/>
        </authorList>
    </citation>
    <scope>NUCLEOTIDE SEQUENCE [LARGE SCALE GENOMIC DNA]</scope>
    <source>
        <strain evidence="11">Jwb-nky</strain>
    </source>
</reference>
<dbReference type="Proteomes" id="UP000272462">
    <property type="component" value="Chromosome"/>
</dbReference>
<sequence>MIKLAIDAMGGDLAPETVVQGIVMALSQETNLYICLYGDQEKINCIIENKIPSSVYKTVKDRINVIHTPFFLQMDIKNIREEFRDCPNHSMFLALKAAKENEVDGVVSAGPTQALVLSSFLIIRTMKAVSRIALAPFFKTFDNKTKILIDAGANIEIEPENLAKFAVYASLVAKEFLEIDQPIVKLLNIGIEKNKGRDFERKLYDLLEKDDQIIFKGNEESKNVFNTEADVLLSDAFTSNMILKSYEGAFKNLFQSIKEVMTENWFKKIMSKMLFSKKLKNIKQKIDSKEIGGAILLGLNKIVIKAHGDSNDYAFCKAILQAKILIEKNFLTKITKKLI</sequence>
<evidence type="ECO:0000256" key="5">
    <source>
        <dbReference type="ARBA" id="ARBA00023098"/>
    </source>
</evidence>
<proteinExistence type="inferred from homology"/>
<gene>
    <name evidence="10" type="primary">plsX</name>
    <name evidence="11" type="ORF">CWO85_00580</name>
</gene>
<dbReference type="InterPro" id="IPR003664">
    <property type="entry name" value="FA_synthesis"/>
</dbReference>
<evidence type="ECO:0000256" key="8">
    <source>
        <dbReference type="ARBA" id="ARBA00024069"/>
    </source>
</evidence>
<dbReference type="GO" id="GO:0043811">
    <property type="term" value="F:phosphate:acyl-[acyl carrier protein] acyltransferase activity"/>
    <property type="evidence" value="ECO:0007669"/>
    <property type="project" value="UniProtKB-UniRule"/>
</dbReference>
<keyword evidence="3 10" id="KW-0444">Lipid biosynthesis</keyword>
<comment type="subunit">
    <text evidence="9 10">Homodimer. Probably interacts with PlsY.</text>
</comment>
<dbReference type="GO" id="GO:0006633">
    <property type="term" value="P:fatty acid biosynthetic process"/>
    <property type="evidence" value="ECO:0007669"/>
    <property type="project" value="UniProtKB-UniRule"/>
</dbReference>
<evidence type="ECO:0000256" key="4">
    <source>
        <dbReference type="ARBA" id="ARBA00022679"/>
    </source>
</evidence>
<dbReference type="PIRSF" id="PIRSF002465">
    <property type="entry name" value="Phsphlp_syn_PlsX"/>
    <property type="match status" value="1"/>
</dbReference>
<dbReference type="KEGG" id="pzi:CWO85_00580"/>
<comment type="subcellular location">
    <subcellularLocation>
        <location evidence="10">Cytoplasm</location>
    </subcellularLocation>
    <text evidence="10">Associated with the membrane possibly through PlsY.</text>
</comment>
<name>A0A660HMM5_ZIZJU</name>